<comment type="caution">
    <text evidence="2">The sequence shown here is derived from an EMBL/GenBank/DDBJ whole genome shotgun (WGS) entry which is preliminary data.</text>
</comment>
<protein>
    <recommendedName>
        <fullName evidence="1">RNA polymerase sigma-70 region 2 domain-containing protein</fullName>
    </recommendedName>
</protein>
<dbReference type="NCBIfam" id="TIGR02937">
    <property type="entry name" value="sigma70-ECF"/>
    <property type="match status" value="1"/>
</dbReference>
<organism evidence="2 3">
    <name type="scientific">Dactylosporangium maewongense</name>
    <dbReference type="NCBI Taxonomy" id="634393"/>
    <lineage>
        <taxon>Bacteria</taxon>
        <taxon>Bacillati</taxon>
        <taxon>Actinomycetota</taxon>
        <taxon>Actinomycetes</taxon>
        <taxon>Micromonosporales</taxon>
        <taxon>Micromonosporaceae</taxon>
        <taxon>Dactylosporangium</taxon>
    </lineage>
</organism>
<gene>
    <name evidence="2" type="ORF">GCM10009827_084760</name>
</gene>
<evidence type="ECO:0000313" key="3">
    <source>
        <dbReference type="Proteomes" id="UP001501470"/>
    </source>
</evidence>
<dbReference type="InterPro" id="IPR014284">
    <property type="entry name" value="RNA_pol_sigma-70_dom"/>
</dbReference>
<dbReference type="EMBL" id="BAAAQD010000022">
    <property type="protein sequence ID" value="GAA1551208.1"/>
    <property type="molecule type" value="Genomic_DNA"/>
</dbReference>
<accession>A0ABP4MVY0</accession>
<dbReference type="InterPro" id="IPR013325">
    <property type="entry name" value="RNA_pol_sigma_r2"/>
</dbReference>
<keyword evidence="3" id="KW-1185">Reference proteome</keyword>
<evidence type="ECO:0000259" key="1">
    <source>
        <dbReference type="Pfam" id="PF04542"/>
    </source>
</evidence>
<sequence length="289" mass="31277">MDTLERLDDELAAAARDGDRAAMRELAARFLPLVYSVVGRAADRDLDVDDIVRDAMTGLAAGPVVAREPARLRAWVVTVALRHLTDARAAARRRRLARESRFGGLAERPDPASDFIGLVMLRQALTHEQRDVADATRWLDPSYRDLLSLWWLEVGGHLSRADVAAAVALPVAHVAVRVQRMREQLDTARRVVAALRARPGCPALTDLTASWDGRPDPLWRKRIARHLPPCDACAAHGGGRLTPPERLLAPLPLLVPPPRLTPAAATAPSAGVAAGVVIGRGASSGVRRR</sequence>
<dbReference type="Pfam" id="PF04542">
    <property type="entry name" value="Sigma70_r2"/>
    <property type="match status" value="1"/>
</dbReference>
<dbReference type="InterPro" id="IPR007627">
    <property type="entry name" value="RNA_pol_sigma70_r2"/>
</dbReference>
<dbReference type="Gene3D" id="1.10.1740.10">
    <property type="match status" value="1"/>
</dbReference>
<evidence type="ECO:0000313" key="2">
    <source>
        <dbReference type="EMBL" id="GAA1551208.1"/>
    </source>
</evidence>
<reference evidence="3" key="1">
    <citation type="journal article" date="2019" name="Int. J. Syst. Evol. Microbiol.">
        <title>The Global Catalogue of Microorganisms (GCM) 10K type strain sequencing project: providing services to taxonomists for standard genome sequencing and annotation.</title>
        <authorList>
            <consortium name="The Broad Institute Genomics Platform"/>
            <consortium name="The Broad Institute Genome Sequencing Center for Infectious Disease"/>
            <person name="Wu L."/>
            <person name="Ma J."/>
        </authorList>
    </citation>
    <scope>NUCLEOTIDE SEQUENCE [LARGE SCALE GENOMIC DNA]</scope>
    <source>
        <strain evidence="3">JCM 15933</strain>
    </source>
</reference>
<proteinExistence type="predicted"/>
<dbReference type="SUPFAM" id="SSF88946">
    <property type="entry name" value="Sigma2 domain of RNA polymerase sigma factors"/>
    <property type="match status" value="1"/>
</dbReference>
<dbReference type="Proteomes" id="UP001501470">
    <property type="component" value="Unassembled WGS sequence"/>
</dbReference>
<name>A0ABP4MVY0_9ACTN</name>
<dbReference type="RefSeq" id="WP_344509437.1">
    <property type="nucleotide sequence ID" value="NZ_BAAAQD010000022.1"/>
</dbReference>
<feature type="domain" description="RNA polymerase sigma-70 region 2" evidence="1">
    <location>
        <begin position="27"/>
        <end position="93"/>
    </location>
</feature>